<dbReference type="Proteomes" id="UP000326268">
    <property type="component" value="Unassembled WGS sequence"/>
</dbReference>
<keyword evidence="3" id="KW-1185">Reference proteome</keyword>
<dbReference type="GeneID" id="43657276"/>
<dbReference type="PROSITE" id="PS50097">
    <property type="entry name" value="BTB"/>
    <property type="match status" value="1"/>
</dbReference>
<feature type="domain" description="BTB" evidence="1">
    <location>
        <begin position="15"/>
        <end position="85"/>
    </location>
</feature>
<protein>
    <recommendedName>
        <fullName evidence="1">BTB domain-containing protein</fullName>
    </recommendedName>
</protein>
<gene>
    <name evidence="2" type="ORF">BDV27DRAFT_159153</name>
</gene>
<dbReference type="PANTHER" id="PTHR47843">
    <property type="entry name" value="BTB DOMAIN-CONTAINING PROTEIN-RELATED"/>
    <property type="match status" value="1"/>
</dbReference>
<dbReference type="OrthoDB" id="6359816at2759"/>
<sequence length="239" mass="26902">MTMENGVTFLEFLTSDFVSLQALNSTRVFKVHRALLDAKCKAVASAFNGNFTERQNGVYTFSDTSEGTLSRFLEWAYRGDYTEPVVKRKDTASDKTKKDPASNQLESLDYPLMAHMALYIFSEVYIVPNLKDLVFAKIKAAIEVINKPRTEDDQRGVISLLKLAYTMIPANKSSADLQEWLAHYAAFSLEELRGQPSFNDVLKLSPDLASKILSRSNPADSPPWPRGWGEHKRLNGGWL</sequence>
<dbReference type="AlphaFoldDB" id="A0A5N7A0H1"/>
<evidence type="ECO:0000259" key="1">
    <source>
        <dbReference type="PROSITE" id="PS50097"/>
    </source>
</evidence>
<evidence type="ECO:0000313" key="2">
    <source>
        <dbReference type="EMBL" id="KAE8363033.1"/>
    </source>
</evidence>
<reference evidence="2 3" key="1">
    <citation type="submission" date="2019-04" db="EMBL/GenBank/DDBJ databases">
        <title>Friends and foes A comparative genomics studyof 23 Aspergillus species from section Flavi.</title>
        <authorList>
            <consortium name="DOE Joint Genome Institute"/>
            <person name="Kjaerbolling I."/>
            <person name="Vesth T."/>
            <person name="Frisvad J.C."/>
            <person name="Nybo J.L."/>
            <person name="Theobald S."/>
            <person name="Kildgaard S."/>
            <person name="Isbrandt T."/>
            <person name="Kuo A."/>
            <person name="Sato A."/>
            <person name="Lyhne E.K."/>
            <person name="Kogle M.E."/>
            <person name="Wiebenga A."/>
            <person name="Kun R.S."/>
            <person name="Lubbers R.J."/>
            <person name="Makela M.R."/>
            <person name="Barry K."/>
            <person name="Chovatia M."/>
            <person name="Clum A."/>
            <person name="Daum C."/>
            <person name="Haridas S."/>
            <person name="He G."/>
            <person name="LaButti K."/>
            <person name="Lipzen A."/>
            <person name="Mondo S."/>
            <person name="Riley R."/>
            <person name="Salamov A."/>
            <person name="Simmons B.A."/>
            <person name="Magnuson J.K."/>
            <person name="Henrissat B."/>
            <person name="Mortensen U.H."/>
            <person name="Larsen T.O."/>
            <person name="Devries R.P."/>
            <person name="Grigoriev I.V."/>
            <person name="Machida M."/>
            <person name="Baker S.E."/>
            <person name="Andersen M.R."/>
        </authorList>
    </citation>
    <scope>NUCLEOTIDE SEQUENCE [LARGE SCALE GENOMIC DNA]</scope>
    <source>
        <strain evidence="2 3">CBS 763.97</strain>
    </source>
</reference>
<organism evidence="2 3">
    <name type="scientific">Aspergillus caelatus</name>
    <dbReference type="NCBI Taxonomy" id="61420"/>
    <lineage>
        <taxon>Eukaryota</taxon>
        <taxon>Fungi</taxon>
        <taxon>Dikarya</taxon>
        <taxon>Ascomycota</taxon>
        <taxon>Pezizomycotina</taxon>
        <taxon>Eurotiomycetes</taxon>
        <taxon>Eurotiomycetidae</taxon>
        <taxon>Eurotiales</taxon>
        <taxon>Aspergillaceae</taxon>
        <taxon>Aspergillus</taxon>
        <taxon>Aspergillus subgen. Circumdati</taxon>
    </lineage>
</organism>
<dbReference type="Gene3D" id="3.30.710.10">
    <property type="entry name" value="Potassium Channel Kv1.1, Chain A"/>
    <property type="match status" value="1"/>
</dbReference>
<dbReference type="EMBL" id="ML737686">
    <property type="protein sequence ID" value="KAE8363033.1"/>
    <property type="molecule type" value="Genomic_DNA"/>
</dbReference>
<dbReference type="InterPro" id="IPR011333">
    <property type="entry name" value="SKP1/BTB/POZ_sf"/>
</dbReference>
<dbReference type="SUPFAM" id="SSF54695">
    <property type="entry name" value="POZ domain"/>
    <property type="match status" value="1"/>
</dbReference>
<evidence type="ECO:0000313" key="3">
    <source>
        <dbReference type="Proteomes" id="UP000326268"/>
    </source>
</evidence>
<dbReference type="InterPro" id="IPR000210">
    <property type="entry name" value="BTB/POZ_dom"/>
</dbReference>
<dbReference type="RefSeq" id="XP_031926114.1">
    <property type="nucleotide sequence ID" value="XM_032072830.1"/>
</dbReference>
<accession>A0A5N7A0H1</accession>
<proteinExistence type="predicted"/>
<name>A0A5N7A0H1_9EURO</name>